<reference evidence="2" key="1">
    <citation type="submission" date="2021-01" db="EMBL/GenBank/DDBJ databases">
        <authorList>
            <person name="Kaushik A."/>
        </authorList>
    </citation>
    <scope>NUCLEOTIDE SEQUENCE</scope>
    <source>
        <strain evidence="2">AG6-10EEA</strain>
    </source>
</reference>
<proteinExistence type="predicted"/>
<feature type="compositionally biased region" description="Basic and acidic residues" evidence="1">
    <location>
        <begin position="217"/>
        <end position="227"/>
    </location>
</feature>
<feature type="compositionally biased region" description="Basic and acidic residues" evidence="1">
    <location>
        <begin position="195"/>
        <end position="204"/>
    </location>
</feature>
<feature type="region of interest" description="Disordered" evidence="1">
    <location>
        <begin position="189"/>
        <end position="227"/>
    </location>
</feature>
<feature type="compositionally biased region" description="Basic residues" evidence="1">
    <location>
        <begin position="205"/>
        <end position="215"/>
    </location>
</feature>
<dbReference type="Proteomes" id="UP000663853">
    <property type="component" value="Unassembled WGS sequence"/>
</dbReference>
<evidence type="ECO:0000313" key="2">
    <source>
        <dbReference type="EMBL" id="CAE6429297.1"/>
    </source>
</evidence>
<name>A0A8H2XN87_9AGAM</name>
<accession>A0A8H2XN87</accession>
<evidence type="ECO:0000256" key="1">
    <source>
        <dbReference type="SAM" id="MobiDB-lite"/>
    </source>
</evidence>
<comment type="caution">
    <text evidence="2">The sequence shown here is derived from an EMBL/GenBank/DDBJ whole genome shotgun (WGS) entry which is preliminary data.</text>
</comment>
<dbReference type="EMBL" id="CAJMXA010000402">
    <property type="protein sequence ID" value="CAE6429297.1"/>
    <property type="molecule type" value="Genomic_DNA"/>
</dbReference>
<dbReference type="AlphaFoldDB" id="A0A8H2XN87"/>
<sequence length="249" mass="28599">MTHVIKVVERLRILGADWLRRFEPNKGPNRSSAPKNLKRPCCQCAPLSPHPCCIRLKHFLPMPSYAGFYVTPQDWNDWVRPRSDQPANSAATAERFIEEALREKKLGKFFAAEMVPTPPSEPGEFADGVMVCRRWSKKRKYLSQRVGSKLDFNGQQVLERAIGLKTTEWRTIWSNDDATKPPYEAEFLQPKVRKVKGDSEGNRDGKKKKKARSKRGPNGERMIRCEFKLEDEVAGSKDEKNEKDTNHTN</sequence>
<gene>
    <name evidence="2" type="ORF">RDB_LOCUS21694</name>
</gene>
<organism evidence="2 3">
    <name type="scientific">Rhizoctonia solani</name>
    <dbReference type="NCBI Taxonomy" id="456999"/>
    <lineage>
        <taxon>Eukaryota</taxon>
        <taxon>Fungi</taxon>
        <taxon>Dikarya</taxon>
        <taxon>Basidiomycota</taxon>
        <taxon>Agaricomycotina</taxon>
        <taxon>Agaricomycetes</taxon>
        <taxon>Cantharellales</taxon>
        <taxon>Ceratobasidiaceae</taxon>
        <taxon>Rhizoctonia</taxon>
    </lineage>
</organism>
<protein>
    <submittedName>
        <fullName evidence="2">Uncharacterized protein</fullName>
    </submittedName>
</protein>
<evidence type="ECO:0000313" key="3">
    <source>
        <dbReference type="Proteomes" id="UP000663853"/>
    </source>
</evidence>